<evidence type="ECO:0000313" key="1">
    <source>
        <dbReference type="EMBL" id="KRZ21975.1"/>
    </source>
</evidence>
<dbReference type="EMBL" id="JYDS01000188">
    <property type="protein sequence ID" value="KRZ21975.1"/>
    <property type="molecule type" value="Genomic_DNA"/>
</dbReference>
<comment type="caution">
    <text evidence="1">The sequence shown here is derived from an EMBL/GenBank/DDBJ whole genome shotgun (WGS) entry which is preliminary data.</text>
</comment>
<dbReference type="AlphaFoldDB" id="A0A0V1IHB3"/>
<evidence type="ECO:0000313" key="2">
    <source>
        <dbReference type="EMBL" id="KRZ23300.1"/>
    </source>
</evidence>
<gene>
    <name evidence="2" type="ORF">T4B_7083</name>
    <name evidence="1" type="ORF">T4B_999</name>
</gene>
<organism evidence="1 3">
    <name type="scientific">Trichinella pseudospiralis</name>
    <name type="common">Parasitic roundworm</name>
    <dbReference type="NCBI Taxonomy" id="6337"/>
    <lineage>
        <taxon>Eukaryota</taxon>
        <taxon>Metazoa</taxon>
        <taxon>Ecdysozoa</taxon>
        <taxon>Nematoda</taxon>
        <taxon>Enoplea</taxon>
        <taxon>Dorylaimia</taxon>
        <taxon>Trichinellida</taxon>
        <taxon>Trichinellidae</taxon>
        <taxon>Trichinella</taxon>
    </lineage>
</organism>
<accession>A0A0V1IHB3</accession>
<reference evidence="1 3" key="1">
    <citation type="submission" date="2015-01" db="EMBL/GenBank/DDBJ databases">
        <title>Evolution of Trichinella species and genotypes.</title>
        <authorList>
            <person name="Korhonen P.K."/>
            <person name="Edoardo P."/>
            <person name="Giuseppe L.R."/>
            <person name="Gasser R.B."/>
        </authorList>
    </citation>
    <scope>NUCLEOTIDE SEQUENCE [LARGE SCALE GENOMIC DNA]</scope>
    <source>
        <strain evidence="1">ISS588</strain>
    </source>
</reference>
<dbReference type="EMBL" id="JYDS01000148">
    <property type="protein sequence ID" value="KRZ23300.1"/>
    <property type="molecule type" value="Genomic_DNA"/>
</dbReference>
<dbReference type="Proteomes" id="UP000054805">
    <property type="component" value="Unassembled WGS sequence"/>
</dbReference>
<proteinExistence type="predicted"/>
<evidence type="ECO:0000313" key="3">
    <source>
        <dbReference type="Proteomes" id="UP000054805"/>
    </source>
</evidence>
<name>A0A0V1IHB3_TRIPS</name>
<sequence length="98" mass="11492">MGIDNDEFHFVSYKTNISCLGTMPPNLEMKFFHICTLHSVLYCPSLPMSVYRIAGTFCAKQSVDQHRLEEMKRKNKLKRIKLMNCKTQKIFKSIIFKV</sequence>
<keyword evidence="3" id="KW-1185">Reference proteome</keyword>
<protein>
    <submittedName>
        <fullName evidence="1">Uncharacterized protein</fullName>
    </submittedName>
</protein>